<dbReference type="AlphaFoldDB" id="A0A6N7PJY3"/>
<evidence type="ECO:0000256" key="4">
    <source>
        <dbReference type="SAM" id="MobiDB-lite"/>
    </source>
</evidence>
<reference evidence="6 7" key="1">
    <citation type="submission" date="2019-10" db="EMBL/GenBank/DDBJ databases">
        <title>A soil myxobacterium in the family Polyangiaceae.</title>
        <authorList>
            <person name="Li Y."/>
            <person name="Wang J."/>
        </authorList>
    </citation>
    <scope>NUCLEOTIDE SEQUENCE [LARGE SCALE GENOMIC DNA]</scope>
    <source>
        <strain evidence="6 7">DSM 14734</strain>
    </source>
</reference>
<feature type="transmembrane region" description="Helical" evidence="5">
    <location>
        <begin position="31"/>
        <end position="52"/>
    </location>
</feature>
<keyword evidence="5" id="KW-1133">Transmembrane helix</keyword>
<name>A0A6N7PJY3_9BACT</name>
<keyword evidence="5" id="KW-0812">Transmembrane</keyword>
<dbReference type="OrthoDB" id="9760528at2"/>
<dbReference type="PANTHER" id="PTHR32347">
    <property type="entry name" value="EFFLUX SYSTEM COMPONENT YKNX-RELATED"/>
    <property type="match status" value="1"/>
</dbReference>
<accession>A0A6N7PJY3</accession>
<sequence>MPSRLNPHRTMVLEGERDVMRLVRAPRLTRTIARMLITLFVLVALSLVVVPWQQNSPAHGRVIAFAPLDRQQTIEAPVEGRVVRWHVQEGDRVAEGAAIADIADNDPELVSRLEREKDAVDARIEAARARVSAVGDRIRSLESSRDSALDAASSRVKMARDRVRAAEQAVVAAKAAHKTAELNLARQRSLFDEGLSSKRQVELAELDEARTRTDMDRAGAAVSAARSEETALGADLAKIRNDASASINDATASRASAESEIASATAELARMEVRLARQLTQSVKAPRAGTVLRVVAKQGGEMIKSGEVLAVLVPDTDEAAVELWVDGNDVNLVTPGRDVRLQFEGWPAIQFSGWPSAAVGTYGGKVAFVDATDDGAGKFRVVVTPDGVEPWPARQYLRQGTRANGWVLLDRVSLGYELWRQFNGFPPQWPALPDDGSKDGKDKGDQKGGGK</sequence>
<feature type="coiled-coil region" evidence="3">
    <location>
        <begin position="110"/>
        <end position="176"/>
    </location>
</feature>
<gene>
    <name evidence="6" type="ORF">GF068_10310</name>
</gene>
<dbReference type="Gene3D" id="2.40.50.100">
    <property type="match status" value="1"/>
</dbReference>
<dbReference type="SUPFAM" id="SSF51230">
    <property type="entry name" value="Single hybrid motif"/>
    <property type="match status" value="1"/>
</dbReference>
<evidence type="ECO:0000256" key="5">
    <source>
        <dbReference type="SAM" id="Phobius"/>
    </source>
</evidence>
<dbReference type="PANTHER" id="PTHR32347:SF23">
    <property type="entry name" value="BLL5650 PROTEIN"/>
    <property type="match status" value="1"/>
</dbReference>
<evidence type="ECO:0000313" key="6">
    <source>
        <dbReference type="EMBL" id="MRG92318.1"/>
    </source>
</evidence>
<dbReference type="InterPro" id="IPR011053">
    <property type="entry name" value="Single_hybrid_motif"/>
</dbReference>
<feature type="compositionally biased region" description="Basic and acidic residues" evidence="4">
    <location>
        <begin position="435"/>
        <end position="451"/>
    </location>
</feature>
<dbReference type="InterPro" id="IPR050465">
    <property type="entry name" value="UPF0194_transport"/>
</dbReference>
<dbReference type="Proteomes" id="UP000440224">
    <property type="component" value="Unassembled WGS sequence"/>
</dbReference>
<comment type="caution">
    <text evidence="6">The sequence shown here is derived from an EMBL/GenBank/DDBJ whole genome shotgun (WGS) entry which is preliminary data.</text>
</comment>
<comment type="subcellular location">
    <subcellularLocation>
        <location evidence="1">Cell envelope</location>
    </subcellularLocation>
</comment>
<dbReference type="PRINTS" id="PR01490">
    <property type="entry name" value="RTXTOXIND"/>
</dbReference>
<protein>
    <submittedName>
        <fullName evidence="6">HlyD family efflux transporter periplasmic adaptor subunit</fullName>
    </submittedName>
</protein>
<feature type="region of interest" description="Disordered" evidence="4">
    <location>
        <begin position="428"/>
        <end position="451"/>
    </location>
</feature>
<organism evidence="6 7">
    <name type="scientific">Polyangium spumosum</name>
    <dbReference type="NCBI Taxonomy" id="889282"/>
    <lineage>
        <taxon>Bacteria</taxon>
        <taxon>Pseudomonadati</taxon>
        <taxon>Myxococcota</taxon>
        <taxon>Polyangia</taxon>
        <taxon>Polyangiales</taxon>
        <taxon>Polyangiaceae</taxon>
        <taxon>Polyangium</taxon>
    </lineage>
</organism>
<feature type="coiled-coil region" evidence="3">
    <location>
        <begin position="247"/>
        <end position="281"/>
    </location>
</feature>
<evidence type="ECO:0000256" key="1">
    <source>
        <dbReference type="ARBA" id="ARBA00004196"/>
    </source>
</evidence>
<keyword evidence="2 3" id="KW-0175">Coiled coil</keyword>
<dbReference type="Gene3D" id="1.10.287.470">
    <property type="entry name" value="Helix hairpin bin"/>
    <property type="match status" value="1"/>
</dbReference>
<keyword evidence="5" id="KW-0472">Membrane</keyword>
<evidence type="ECO:0000256" key="2">
    <source>
        <dbReference type="ARBA" id="ARBA00023054"/>
    </source>
</evidence>
<keyword evidence="7" id="KW-1185">Reference proteome</keyword>
<evidence type="ECO:0000256" key="3">
    <source>
        <dbReference type="SAM" id="Coils"/>
    </source>
</evidence>
<evidence type="ECO:0000313" key="7">
    <source>
        <dbReference type="Proteomes" id="UP000440224"/>
    </source>
</evidence>
<dbReference type="EMBL" id="WJIE01000003">
    <property type="protein sequence ID" value="MRG92318.1"/>
    <property type="molecule type" value="Genomic_DNA"/>
</dbReference>
<dbReference type="GO" id="GO:0030313">
    <property type="term" value="C:cell envelope"/>
    <property type="evidence" value="ECO:0007669"/>
    <property type="project" value="UniProtKB-SubCell"/>
</dbReference>
<proteinExistence type="predicted"/>